<dbReference type="HOGENOM" id="CLU_009120_4_4_6"/>
<dbReference type="GO" id="GO:0015473">
    <property type="term" value="F:fimbrial usher porin activity"/>
    <property type="evidence" value="ECO:0007669"/>
    <property type="project" value="InterPro"/>
</dbReference>
<dbReference type="Pfam" id="PF13953">
    <property type="entry name" value="PapC_C"/>
    <property type="match status" value="1"/>
</dbReference>
<dbReference type="Pfam" id="PF00577">
    <property type="entry name" value="Usher"/>
    <property type="match status" value="1"/>
</dbReference>
<dbReference type="AlphaFoldDB" id="K8WK55"/>
<gene>
    <name evidence="2" type="ORF">OO7_03470</name>
</gene>
<evidence type="ECO:0000313" key="3">
    <source>
        <dbReference type="Proteomes" id="UP000010290"/>
    </source>
</evidence>
<dbReference type="InterPro" id="IPR000015">
    <property type="entry name" value="Fimb_usher"/>
</dbReference>
<dbReference type="PANTHER" id="PTHR30451:SF21">
    <property type="entry name" value="FIMBRIAL USHER DOMAIN-CONTAINING PROTEIN YDET-RELATED"/>
    <property type="match status" value="1"/>
</dbReference>
<dbReference type="Gene3D" id="2.60.40.2070">
    <property type="match status" value="1"/>
</dbReference>
<name>K8WK55_9GAMM</name>
<dbReference type="PATRIC" id="fig|1141660.3.peg.701"/>
<evidence type="ECO:0000259" key="1">
    <source>
        <dbReference type="Pfam" id="PF13953"/>
    </source>
</evidence>
<dbReference type="EMBL" id="AKKN01000004">
    <property type="protein sequence ID" value="EKT60346.1"/>
    <property type="molecule type" value="Genomic_DNA"/>
</dbReference>
<feature type="domain" description="PapC-like C-terminal" evidence="1">
    <location>
        <begin position="78"/>
        <end position="142"/>
    </location>
</feature>
<dbReference type="InterPro" id="IPR025949">
    <property type="entry name" value="PapC-like_C"/>
</dbReference>
<accession>K8WK55</accession>
<protein>
    <submittedName>
        <fullName evidence="2">Putative fimbrial biogenesis outer membrane usher protein</fullName>
    </submittedName>
</protein>
<organism evidence="2 3">
    <name type="scientific">Providencia sneebia DSM 19967</name>
    <dbReference type="NCBI Taxonomy" id="1141660"/>
    <lineage>
        <taxon>Bacteria</taxon>
        <taxon>Pseudomonadati</taxon>
        <taxon>Pseudomonadota</taxon>
        <taxon>Gammaproteobacteria</taxon>
        <taxon>Enterobacterales</taxon>
        <taxon>Morganellaceae</taxon>
        <taxon>Providencia</taxon>
    </lineage>
</organism>
<proteinExistence type="predicted"/>
<dbReference type="GO" id="GO:0009297">
    <property type="term" value="P:pilus assembly"/>
    <property type="evidence" value="ECO:0007669"/>
    <property type="project" value="InterPro"/>
</dbReference>
<comment type="caution">
    <text evidence="2">The sequence shown here is derived from an EMBL/GenBank/DDBJ whole genome shotgun (WGS) entry which is preliminary data.</text>
</comment>
<reference evidence="2 3" key="1">
    <citation type="journal article" date="2012" name="BMC Genomics">
        <title>Comparative genomics of bacteria in the genus Providencia isolated from wild Drosophila melanogaster.</title>
        <authorList>
            <person name="Galac M.R."/>
            <person name="Lazzaro B.P."/>
        </authorList>
    </citation>
    <scope>NUCLEOTIDE SEQUENCE [LARGE SCALE GENOMIC DNA]</scope>
    <source>
        <strain evidence="2 3">DSM 19967</strain>
    </source>
</reference>
<sequence>MSAPNAPGVRVMNGNSVTDWRGYAVAPYLSSYTKNSVGLDPSTLPDDVELAQSNINVYPTSGAVVKAKFTTRVGYQVLMTLKHNNTVVPFGAMASLVNNKPNEENSAIVSDHGQVYMTGLPESGKIFVKWGSSVSQRCTTIFNIRDLTISPEMGLRQVTLNCLSQD</sequence>
<dbReference type="GO" id="GO:0009279">
    <property type="term" value="C:cell outer membrane"/>
    <property type="evidence" value="ECO:0007669"/>
    <property type="project" value="TreeGrafter"/>
</dbReference>
<dbReference type="Proteomes" id="UP000010290">
    <property type="component" value="Chromosome"/>
</dbReference>
<dbReference type="Gene3D" id="2.60.40.2610">
    <property type="entry name" value="Outer membrane usher protein FimD, plug domain"/>
    <property type="match status" value="1"/>
</dbReference>
<dbReference type="InterPro" id="IPR042186">
    <property type="entry name" value="FimD_plug_dom"/>
</dbReference>
<dbReference type="InterPro" id="IPR043142">
    <property type="entry name" value="PapC-like_C_sf"/>
</dbReference>
<keyword evidence="3" id="KW-1185">Reference proteome</keyword>
<dbReference type="PANTHER" id="PTHR30451">
    <property type="entry name" value="OUTER MEMBRANE USHER PROTEIN"/>
    <property type="match status" value="1"/>
</dbReference>
<evidence type="ECO:0000313" key="2">
    <source>
        <dbReference type="EMBL" id="EKT60346.1"/>
    </source>
</evidence>